<keyword evidence="2" id="KW-1185">Reference proteome</keyword>
<name>A0A8X6RC85_TRICX</name>
<reference evidence="1" key="1">
    <citation type="submission" date="2020-08" db="EMBL/GenBank/DDBJ databases">
        <title>Multicomponent nature underlies the extraordinary mechanical properties of spider dragline silk.</title>
        <authorList>
            <person name="Kono N."/>
            <person name="Nakamura H."/>
            <person name="Mori M."/>
            <person name="Yoshida Y."/>
            <person name="Ohtoshi R."/>
            <person name="Malay A.D."/>
            <person name="Moran D.A.P."/>
            <person name="Tomita M."/>
            <person name="Numata K."/>
            <person name="Arakawa K."/>
        </authorList>
    </citation>
    <scope>NUCLEOTIDE SEQUENCE</scope>
</reference>
<evidence type="ECO:0000313" key="1">
    <source>
        <dbReference type="EMBL" id="GFX87720.1"/>
    </source>
</evidence>
<protein>
    <submittedName>
        <fullName evidence="1">Uncharacterized protein</fullName>
    </submittedName>
</protein>
<proteinExistence type="predicted"/>
<dbReference type="AlphaFoldDB" id="A0A8X6RC85"/>
<gene>
    <name evidence="1" type="primary">NCL1_41002</name>
    <name evidence="1" type="ORF">TNCV_4304291</name>
</gene>
<accession>A0A8X6RC85</accession>
<evidence type="ECO:0000313" key="2">
    <source>
        <dbReference type="Proteomes" id="UP000887159"/>
    </source>
</evidence>
<organism evidence="1 2">
    <name type="scientific">Trichonephila clavipes</name>
    <name type="common">Golden silk orbweaver</name>
    <name type="synonym">Nephila clavipes</name>
    <dbReference type="NCBI Taxonomy" id="2585209"/>
    <lineage>
        <taxon>Eukaryota</taxon>
        <taxon>Metazoa</taxon>
        <taxon>Ecdysozoa</taxon>
        <taxon>Arthropoda</taxon>
        <taxon>Chelicerata</taxon>
        <taxon>Arachnida</taxon>
        <taxon>Araneae</taxon>
        <taxon>Araneomorphae</taxon>
        <taxon>Entelegynae</taxon>
        <taxon>Araneoidea</taxon>
        <taxon>Nephilidae</taxon>
        <taxon>Trichonephila</taxon>
    </lineage>
</organism>
<dbReference type="EMBL" id="BMAU01021037">
    <property type="protein sequence ID" value="GFX87720.1"/>
    <property type="molecule type" value="Genomic_DNA"/>
</dbReference>
<dbReference type="Proteomes" id="UP000887159">
    <property type="component" value="Unassembled WGS sequence"/>
</dbReference>
<comment type="caution">
    <text evidence="1">The sequence shown here is derived from an EMBL/GenBank/DDBJ whole genome shotgun (WGS) entry which is preliminary data.</text>
</comment>
<sequence length="89" mass="9887">MLPGSVRQVGLLYDRWRHHLASPPQFRHGTEGEGNILQPRALVVSAATSHKTFGPTNLTSMYSVCTWRVFGSIGHRAQAFRSGVRCSNH</sequence>